<dbReference type="Proteomes" id="UP000054721">
    <property type="component" value="Unassembled WGS sequence"/>
</dbReference>
<protein>
    <submittedName>
        <fullName evidence="1">Uncharacterized protein</fullName>
    </submittedName>
</protein>
<evidence type="ECO:0000313" key="2">
    <source>
        <dbReference type="Proteomes" id="UP000054721"/>
    </source>
</evidence>
<organism evidence="1 2">
    <name type="scientific">Trichinella nativa</name>
    <dbReference type="NCBI Taxonomy" id="6335"/>
    <lineage>
        <taxon>Eukaryota</taxon>
        <taxon>Metazoa</taxon>
        <taxon>Ecdysozoa</taxon>
        <taxon>Nematoda</taxon>
        <taxon>Enoplea</taxon>
        <taxon>Dorylaimia</taxon>
        <taxon>Trichinellida</taxon>
        <taxon>Trichinellidae</taxon>
        <taxon>Trichinella</taxon>
    </lineage>
</organism>
<name>A0A0V1KJD9_9BILA</name>
<sequence>MLQSLHHLSCPSVLLHPCAQGYLSAIAWLLHCLHGSFEVPRKLL</sequence>
<dbReference type="AlphaFoldDB" id="A0A0V1KJD9"/>
<evidence type="ECO:0000313" key="1">
    <source>
        <dbReference type="EMBL" id="KRZ47344.1"/>
    </source>
</evidence>
<comment type="caution">
    <text evidence="1">The sequence shown here is derived from an EMBL/GenBank/DDBJ whole genome shotgun (WGS) entry which is preliminary data.</text>
</comment>
<reference evidence="1 2" key="1">
    <citation type="submission" date="2015-05" db="EMBL/GenBank/DDBJ databases">
        <title>Evolution of Trichinella species and genotypes.</title>
        <authorList>
            <person name="Korhonen P.K."/>
            <person name="Edoardo P."/>
            <person name="Giuseppe L.R."/>
            <person name="Gasser R.B."/>
        </authorList>
    </citation>
    <scope>NUCLEOTIDE SEQUENCE [LARGE SCALE GENOMIC DNA]</scope>
    <source>
        <strain evidence="1">ISS10</strain>
    </source>
</reference>
<gene>
    <name evidence="1" type="ORF">T02_14794</name>
</gene>
<keyword evidence="2" id="KW-1185">Reference proteome</keyword>
<dbReference type="EMBL" id="JYDW01000917">
    <property type="protein sequence ID" value="KRZ47344.1"/>
    <property type="molecule type" value="Genomic_DNA"/>
</dbReference>
<proteinExistence type="predicted"/>
<accession>A0A0V1KJD9</accession>